<evidence type="ECO:0000313" key="2">
    <source>
        <dbReference type="Proteomes" id="UP000188604"/>
    </source>
</evidence>
<gene>
    <name evidence="1" type="ORF">A0U93_13635</name>
</gene>
<dbReference type="Proteomes" id="UP000188604">
    <property type="component" value="Chromosome"/>
</dbReference>
<dbReference type="STRING" id="320497.A0U93_13635"/>
<protein>
    <submittedName>
        <fullName evidence="1">Uncharacterized protein</fullName>
    </submittedName>
</protein>
<dbReference type="AlphaFoldDB" id="A0A1U9KSI5"/>
<sequence>MARLMPLAAAMIAIATIAVAPGTGTAQAQSFPGIGGSSGNNPLSNMTGGAASMLGGSLPNLSSASSGNVAGVLGYCAQNNLLQGANATTASSTLSNLTQKPGITSSSAYATGQQGLIQTGNGNTFSLADLKGQLKTKVCNMVLNKAQSFL</sequence>
<dbReference type="Pfam" id="PF10696">
    <property type="entry name" value="DUF2501"/>
    <property type="match status" value="1"/>
</dbReference>
<proteinExistence type="predicted"/>
<dbReference type="InterPro" id="IPR019637">
    <property type="entry name" value="DUF2501"/>
</dbReference>
<dbReference type="EMBL" id="CP014691">
    <property type="protein sequence ID" value="AQS88793.1"/>
    <property type="molecule type" value="Genomic_DNA"/>
</dbReference>
<accession>A0A1U9KSI5</accession>
<name>A0A1U9KSI5_9PROT</name>
<organism evidence="1 2">
    <name type="scientific">Neoasaia chiangmaiensis</name>
    <dbReference type="NCBI Taxonomy" id="320497"/>
    <lineage>
        <taxon>Bacteria</taxon>
        <taxon>Pseudomonadati</taxon>
        <taxon>Pseudomonadota</taxon>
        <taxon>Alphaproteobacteria</taxon>
        <taxon>Acetobacterales</taxon>
        <taxon>Acetobacteraceae</taxon>
        <taxon>Neoasaia</taxon>
    </lineage>
</organism>
<reference evidence="1 2" key="1">
    <citation type="submission" date="2016-03" db="EMBL/GenBank/DDBJ databases">
        <title>Acetic acid bacteria sequencing.</title>
        <authorList>
            <person name="Brandt J."/>
            <person name="Jakob F."/>
            <person name="Vogel R.F."/>
        </authorList>
    </citation>
    <scope>NUCLEOTIDE SEQUENCE [LARGE SCALE GENOMIC DNA]</scope>
    <source>
        <strain evidence="1 2">NBRC 101099</strain>
    </source>
</reference>
<dbReference type="KEGG" id="nch:A0U93_13635"/>
<evidence type="ECO:0000313" key="1">
    <source>
        <dbReference type="EMBL" id="AQS88793.1"/>
    </source>
</evidence>
<dbReference type="RefSeq" id="WP_371862824.1">
    <property type="nucleotide sequence ID" value="NZ_BJXS01000001.1"/>
</dbReference>
<keyword evidence="2" id="KW-1185">Reference proteome</keyword>